<dbReference type="CDD" id="cd00833">
    <property type="entry name" value="PKS"/>
    <property type="match status" value="1"/>
</dbReference>
<dbReference type="OrthoDB" id="329835at2759"/>
<dbReference type="Pfam" id="PF00550">
    <property type="entry name" value="PP-binding"/>
    <property type="match status" value="2"/>
</dbReference>
<keyword evidence="5" id="KW-0677">Repeat</keyword>
<dbReference type="PANTHER" id="PTHR43775">
    <property type="entry name" value="FATTY ACID SYNTHASE"/>
    <property type="match status" value="1"/>
</dbReference>
<dbReference type="InterPro" id="IPR009081">
    <property type="entry name" value="PP-bd_ACP"/>
</dbReference>
<keyword evidence="12" id="KW-1185">Reference proteome</keyword>
<dbReference type="InterPro" id="IPR014043">
    <property type="entry name" value="Acyl_transferase_dom"/>
</dbReference>
<dbReference type="SUPFAM" id="SSF55048">
    <property type="entry name" value="Probable ACP-binding domain of malonyl-CoA ACP transacylase"/>
    <property type="match status" value="1"/>
</dbReference>
<dbReference type="FunFam" id="3.40.50.1820:FF:000116">
    <property type="entry name" value="Sterigmatocystin biosynthesis polyketide synthase"/>
    <property type="match status" value="1"/>
</dbReference>
<dbReference type="PROSITE" id="PS00606">
    <property type="entry name" value="KS3_1"/>
    <property type="match status" value="1"/>
</dbReference>
<dbReference type="GO" id="GO:0031177">
    <property type="term" value="F:phosphopantetheine binding"/>
    <property type="evidence" value="ECO:0007669"/>
    <property type="project" value="InterPro"/>
</dbReference>
<dbReference type="Gene3D" id="3.10.129.110">
    <property type="entry name" value="Polyketide synthase dehydratase"/>
    <property type="match status" value="1"/>
</dbReference>
<dbReference type="Pfam" id="PF00698">
    <property type="entry name" value="Acyl_transf_1"/>
    <property type="match status" value="1"/>
</dbReference>
<dbReference type="EMBL" id="ML978140">
    <property type="protein sequence ID" value="KAF2093015.1"/>
    <property type="molecule type" value="Genomic_DNA"/>
</dbReference>
<keyword evidence="3" id="KW-0597">Phosphoprotein</keyword>
<dbReference type="InterPro" id="IPR018201">
    <property type="entry name" value="Ketoacyl_synth_AS"/>
</dbReference>
<proteinExistence type="predicted"/>
<comment type="caution">
    <text evidence="11">The sequence shown here is derived from an EMBL/GenBank/DDBJ whole genome shotgun (WGS) entry which is preliminary data.</text>
</comment>
<keyword evidence="4" id="KW-0808">Transferase</keyword>
<dbReference type="Gene3D" id="3.40.47.10">
    <property type="match status" value="1"/>
</dbReference>
<feature type="active site" description="Proton acceptor; for dehydratase activity" evidence="6">
    <location>
        <position position="1318"/>
    </location>
</feature>
<evidence type="ECO:0000256" key="2">
    <source>
        <dbReference type="ARBA" id="ARBA00022450"/>
    </source>
</evidence>
<dbReference type="SUPFAM" id="SSF53901">
    <property type="entry name" value="Thiolase-like"/>
    <property type="match status" value="1"/>
</dbReference>
<dbReference type="Pfam" id="PF22621">
    <property type="entry name" value="CurL-like_PKS_C"/>
    <property type="match status" value="1"/>
</dbReference>
<accession>A0A9P4I5E6</accession>
<dbReference type="GO" id="GO:0004312">
    <property type="term" value="F:fatty acid synthase activity"/>
    <property type="evidence" value="ECO:0007669"/>
    <property type="project" value="TreeGrafter"/>
</dbReference>
<evidence type="ECO:0000256" key="5">
    <source>
        <dbReference type="ARBA" id="ARBA00022737"/>
    </source>
</evidence>
<dbReference type="Pfam" id="PF14765">
    <property type="entry name" value="PS-DH"/>
    <property type="match status" value="1"/>
</dbReference>
<dbReference type="GO" id="GO:0004315">
    <property type="term" value="F:3-oxoacyl-[acyl-carrier-protein] synthase activity"/>
    <property type="evidence" value="ECO:0007669"/>
    <property type="project" value="InterPro"/>
</dbReference>
<feature type="domain" description="Carrier" evidence="8">
    <location>
        <begin position="1746"/>
        <end position="1823"/>
    </location>
</feature>
<dbReference type="SUPFAM" id="SSF53474">
    <property type="entry name" value="alpha/beta-Hydrolases"/>
    <property type="match status" value="1"/>
</dbReference>
<dbReference type="InterPro" id="IPR020806">
    <property type="entry name" value="PKS_PP-bd"/>
</dbReference>
<dbReference type="NCBIfam" id="TIGR04532">
    <property type="entry name" value="PT_fungal_PKS"/>
    <property type="match status" value="1"/>
</dbReference>
<dbReference type="Gene3D" id="3.40.366.10">
    <property type="entry name" value="Malonyl-Coenzyme A Acyl Carrier Protein, domain 2"/>
    <property type="match status" value="2"/>
</dbReference>
<evidence type="ECO:0000256" key="6">
    <source>
        <dbReference type="PROSITE-ProRule" id="PRU01363"/>
    </source>
</evidence>
<dbReference type="FunFam" id="3.10.129.110:FF:000001">
    <property type="entry name" value="Sterigmatocystin biosynthesis polyketide synthase"/>
    <property type="match status" value="1"/>
</dbReference>
<dbReference type="PROSITE" id="PS52019">
    <property type="entry name" value="PKS_MFAS_DH"/>
    <property type="match status" value="1"/>
</dbReference>
<evidence type="ECO:0000259" key="8">
    <source>
        <dbReference type="PROSITE" id="PS50075"/>
    </source>
</evidence>
<organism evidence="11 12">
    <name type="scientific">Rhizodiscina lignyota</name>
    <dbReference type="NCBI Taxonomy" id="1504668"/>
    <lineage>
        <taxon>Eukaryota</taxon>
        <taxon>Fungi</taxon>
        <taxon>Dikarya</taxon>
        <taxon>Ascomycota</taxon>
        <taxon>Pezizomycotina</taxon>
        <taxon>Dothideomycetes</taxon>
        <taxon>Pleosporomycetidae</taxon>
        <taxon>Aulographales</taxon>
        <taxon>Rhizodiscinaceae</taxon>
        <taxon>Rhizodiscina</taxon>
    </lineage>
</organism>
<dbReference type="InterPro" id="IPR016036">
    <property type="entry name" value="Malonyl_transacylase_ACP-bd"/>
</dbReference>
<evidence type="ECO:0000259" key="10">
    <source>
        <dbReference type="PROSITE" id="PS52019"/>
    </source>
</evidence>
<dbReference type="Gene3D" id="3.40.50.1820">
    <property type="entry name" value="alpha/beta hydrolase"/>
    <property type="match status" value="1"/>
</dbReference>
<dbReference type="InterPro" id="IPR020841">
    <property type="entry name" value="PKS_Beta-ketoAc_synthase_dom"/>
</dbReference>
<dbReference type="Pfam" id="PF02801">
    <property type="entry name" value="Ketoacyl-synt_C"/>
    <property type="match status" value="1"/>
</dbReference>
<dbReference type="Pfam" id="PF00975">
    <property type="entry name" value="Thioesterase"/>
    <property type="match status" value="1"/>
</dbReference>
<dbReference type="PROSITE" id="PS52004">
    <property type="entry name" value="KS3_2"/>
    <property type="match status" value="1"/>
</dbReference>
<feature type="domain" description="Carrier" evidence="8">
    <location>
        <begin position="1631"/>
        <end position="1708"/>
    </location>
</feature>
<feature type="domain" description="Ketosynthase family 3 (KS3)" evidence="9">
    <location>
        <begin position="369"/>
        <end position="802"/>
    </location>
</feature>
<gene>
    <name evidence="11" type="ORF">NA57DRAFT_69390</name>
</gene>
<dbReference type="InterPro" id="IPR036736">
    <property type="entry name" value="ACP-like_sf"/>
</dbReference>
<evidence type="ECO:0000259" key="9">
    <source>
        <dbReference type="PROSITE" id="PS52004"/>
    </source>
</evidence>
<evidence type="ECO:0000313" key="12">
    <source>
        <dbReference type="Proteomes" id="UP000799772"/>
    </source>
</evidence>
<dbReference type="SMART" id="SM00825">
    <property type="entry name" value="PKS_KS"/>
    <property type="match status" value="1"/>
</dbReference>
<dbReference type="InterPro" id="IPR049900">
    <property type="entry name" value="PKS_mFAS_DH"/>
</dbReference>
<dbReference type="InterPro" id="IPR014031">
    <property type="entry name" value="Ketoacyl_synth_C"/>
</dbReference>
<sequence>MEEKLLTIVFGDQSVAFDPGLRCHLANKANPTLMTFFNDAYLALKSEIARLPPSQRAGFPNSSNLTELLVSYRKGVHCALDSSLVCLHQLASFIAYFSETQQYPTPSTTCLVGSCVGLLAATAVSCSKSVLDLVSLVPNVLAIAFRLGYLVQEKSKSVAISVSGVESWSSVVVGLTMETASQLLADYHKVVILPGPSRLFISAVSNGGVTVSGPPALLRQFLSSDAALKSASVPIQGLFHAPHLYTSTDVDLLLNAIDTTLLHREPLIPVFSNDNGAPIIADRGRALLRAALSEILCKQLRWDIMLGGIALSVRERFTSCHQILPFASGSIQSLAAAVSGPGLANLEILTTSDSQLDFGRGRLEDRSNRSKIAIIGFSGRYPHAQDNEAFWQLLVDGLDVHQEIPKDRFDPSLYFDSTCKRKNTSGVTKGCFVLNPGFFDARFFNMSPREAEQSDPAQRLALMTAYEAIEMAGLVPDASPSTQRDRVGVFYGTTSDDWREVNSGQNVDTYFIPGGNRAFIPGRINYHFRFSGPSYSVDTACSSSLAAIHLACNSLWRGDCDSVIAGGTNIMTNPDNFAGLDRGHFLSRTGNCNTFDDAADGYCRSDCVGTVILKRMEDAQADGDPIFGTILGAYTNHSAESVSITRPHTGAQEAIFKKILGSAGVHQSEVSYVEMHGTGTQHGDAAEMKSVLNVFAPEGASARSQALHLGSAKANIGHAESSSGVASLVKVLLMMENNTIPPHVGIKTKINRNFPTDLTERNVHIALKPTEWVRSTDKSHGRRAFVNNFSAAGGNSSLLVEDAPQMQAPSEDPRPLHMVALSAKSSASLKKSICALHSFLEEHPDLSLGSLSFTTTARRIHHNFRVMVNGEDIDSIKDALWSLRTQEKFLCIPPSSVQVGFCFTGQGSQYLGMGRQLLEMPQFRSSILQYEEIIRAQGFQPILPLLDATFPHAMAERPPLMVQLALTCLQMALGKLWKSLGVSPNVVVGHSLGEYAAMNIAGALSDVDTIYLVGTRARLLQQYCSTGTHAMLAVKAPLQDLAVHLSVFQTLDIACINGPEETVIAGVEAEIQRLANSLAAISIKVTKLNVQFAFHSGQVEPMLEAFERASKSIKFTDPDIPILSPLLGQVIHKAVDLGPASLYWSRHCRETVNFLDALQHGSAAGTISNKMTWVEIGPHPICSAMLKSTLGSRTKAFPSLRRNEESWPVLVSTLTALFENGVPIDWNEYHHGFRANLRVLRLPAYQWDLKNYWIDYVHNWCLTKGDMPPKHLAAEQVPKRFTASVQKIIETESNSNTASVLAESDLTDPDFQMLLEGHKVNGQPLCTSSAYADMALTLFNYLLARSPLAKSNEIGVEVQRMVVDKPLTFKRTSSQVIRMTASANWPAKTATFSVWSISNDRKETVGHAKCHGSFSARNDWLAEWKRSQSFIRSKIEHLRNAAHETSSSTNVIKTGMFYKLFSSLVEYHDNFKGYREAVLRSADHEATGIVKFTTTADEASKWYCSPYWIDSLGQITGFTMNANDAVDSKNQVFINHGWERMRIATPFSDQTTYQTYVKMQKRDQRSYAGDVYILDQDDIVAVYEGVTFSSMPRTVLDTVLPNPLSTKPIKAAPASRPIIQNPLELPQRQSEARSLDVEKVKAIVAQEIGVQVSELDDDEDLTNLGMDSLLSLTISDRIYDDVGIKVDSGSLLGNMSITKLHSQLTSPSGSTDAVATRPSTNSTPESTRSPTIPTPFSTPGHSEPNPSSHQVLISVARILAEEIGVQPDDLQDDMELSSFGLDSLMSLSILGRLKEEAMIELDGDFLLTHPTFGAIRESLTPSASANIQVPQTAVVTRPQEPKIPPATSVLLHGKPKSASKILWLFPDGSGLATSYLMLPEIDTDTAVYGVNSPFIKRADEMKCNFRELTAVYLKEIRRRQPHGPYFLGGWSAGGISAYDAAQSLITAGESVGRLILVDSPNPIGLEKLPPRLYHAFDKANIFGEEGKKPPSWLLPHFLAFIDVLDTYDPIPFQPQQSPQTCIIWAKDGVDPDETVIEVRPDDPREMKWLLKDRKELGPNGWGHLLGCENIAIDVLDNANHFTMMKGAAASILSKLIGRAMRT</sequence>
<evidence type="ECO:0000256" key="4">
    <source>
        <dbReference type="ARBA" id="ARBA00022679"/>
    </source>
</evidence>
<dbReference type="Gene3D" id="1.10.1200.10">
    <property type="entry name" value="ACP-like"/>
    <property type="match status" value="2"/>
</dbReference>
<comment type="cofactor">
    <cofactor evidence="1">
        <name>pantetheine 4'-phosphate</name>
        <dbReference type="ChEBI" id="CHEBI:47942"/>
    </cofactor>
</comment>
<dbReference type="InterPro" id="IPR042104">
    <property type="entry name" value="PKS_dehydratase_sf"/>
</dbReference>
<dbReference type="SUPFAM" id="SSF47336">
    <property type="entry name" value="ACP-like"/>
    <property type="match status" value="2"/>
</dbReference>
<evidence type="ECO:0000256" key="7">
    <source>
        <dbReference type="SAM" id="MobiDB-lite"/>
    </source>
</evidence>
<dbReference type="GO" id="GO:0006633">
    <property type="term" value="P:fatty acid biosynthetic process"/>
    <property type="evidence" value="ECO:0007669"/>
    <property type="project" value="InterPro"/>
</dbReference>
<feature type="region of interest" description="Disordered" evidence="7">
    <location>
        <begin position="1702"/>
        <end position="1748"/>
    </location>
</feature>
<dbReference type="SMART" id="SM00827">
    <property type="entry name" value="PKS_AT"/>
    <property type="match status" value="1"/>
</dbReference>
<feature type="region of interest" description="C-terminal hotdog fold" evidence="6">
    <location>
        <begin position="1447"/>
        <end position="1597"/>
    </location>
</feature>
<feature type="active site" description="Proton donor; for dehydratase activity" evidence="6">
    <location>
        <position position="1510"/>
    </location>
</feature>
<dbReference type="InterPro" id="IPR016039">
    <property type="entry name" value="Thiolase-like"/>
</dbReference>
<dbReference type="InterPro" id="IPR050091">
    <property type="entry name" value="PKS_NRPS_Biosynth_Enz"/>
</dbReference>
<dbReference type="InterPro" id="IPR001227">
    <property type="entry name" value="Ac_transferase_dom_sf"/>
</dbReference>
<evidence type="ECO:0000256" key="3">
    <source>
        <dbReference type="ARBA" id="ARBA00022553"/>
    </source>
</evidence>
<dbReference type="FunFam" id="3.40.47.10:FF:000031">
    <property type="entry name" value="Sterigmatocystin biosynthesis polyketide synthase"/>
    <property type="match status" value="1"/>
</dbReference>
<dbReference type="InterPro" id="IPR001031">
    <property type="entry name" value="Thioesterase"/>
</dbReference>
<dbReference type="InterPro" id="IPR032088">
    <property type="entry name" value="SAT"/>
</dbReference>
<reference evidence="11" key="1">
    <citation type="journal article" date="2020" name="Stud. Mycol.">
        <title>101 Dothideomycetes genomes: a test case for predicting lifestyles and emergence of pathogens.</title>
        <authorList>
            <person name="Haridas S."/>
            <person name="Albert R."/>
            <person name="Binder M."/>
            <person name="Bloem J."/>
            <person name="Labutti K."/>
            <person name="Salamov A."/>
            <person name="Andreopoulos B."/>
            <person name="Baker S."/>
            <person name="Barry K."/>
            <person name="Bills G."/>
            <person name="Bluhm B."/>
            <person name="Cannon C."/>
            <person name="Castanera R."/>
            <person name="Culley D."/>
            <person name="Daum C."/>
            <person name="Ezra D."/>
            <person name="Gonzalez J."/>
            <person name="Henrissat B."/>
            <person name="Kuo A."/>
            <person name="Liang C."/>
            <person name="Lipzen A."/>
            <person name="Lutzoni F."/>
            <person name="Magnuson J."/>
            <person name="Mondo S."/>
            <person name="Nolan M."/>
            <person name="Ohm R."/>
            <person name="Pangilinan J."/>
            <person name="Park H.-J."/>
            <person name="Ramirez L."/>
            <person name="Alfaro M."/>
            <person name="Sun H."/>
            <person name="Tritt A."/>
            <person name="Yoshinaga Y."/>
            <person name="Zwiers L.-H."/>
            <person name="Turgeon B."/>
            <person name="Goodwin S."/>
            <person name="Spatafora J."/>
            <person name="Crous P."/>
            <person name="Grigoriev I."/>
        </authorList>
    </citation>
    <scope>NUCLEOTIDE SEQUENCE</scope>
    <source>
        <strain evidence="11">CBS 133067</strain>
    </source>
</reference>
<dbReference type="SUPFAM" id="SSF52151">
    <property type="entry name" value="FabD/lysophospholipase-like"/>
    <property type="match status" value="1"/>
</dbReference>
<dbReference type="SMART" id="SM00823">
    <property type="entry name" value="PKS_PP"/>
    <property type="match status" value="2"/>
</dbReference>
<dbReference type="FunFam" id="3.40.366.10:FF:000002">
    <property type="entry name" value="Probable polyketide synthase 2"/>
    <property type="match status" value="1"/>
</dbReference>
<dbReference type="PROSITE" id="PS50075">
    <property type="entry name" value="CARRIER"/>
    <property type="match status" value="2"/>
</dbReference>
<dbReference type="InterPro" id="IPR029058">
    <property type="entry name" value="AB_hydrolase_fold"/>
</dbReference>
<dbReference type="Pfam" id="PF16073">
    <property type="entry name" value="SAT"/>
    <property type="match status" value="1"/>
</dbReference>
<dbReference type="InterPro" id="IPR049551">
    <property type="entry name" value="PKS_DH_C"/>
</dbReference>
<evidence type="ECO:0000313" key="11">
    <source>
        <dbReference type="EMBL" id="KAF2093015.1"/>
    </source>
</evidence>
<dbReference type="GO" id="GO:0044550">
    <property type="term" value="P:secondary metabolite biosynthetic process"/>
    <property type="evidence" value="ECO:0007669"/>
    <property type="project" value="TreeGrafter"/>
</dbReference>
<dbReference type="InterPro" id="IPR016035">
    <property type="entry name" value="Acyl_Trfase/lysoPLipase"/>
</dbReference>
<dbReference type="Proteomes" id="UP000799772">
    <property type="component" value="Unassembled WGS sequence"/>
</dbReference>
<evidence type="ECO:0000256" key="1">
    <source>
        <dbReference type="ARBA" id="ARBA00001957"/>
    </source>
</evidence>
<feature type="domain" description="PKS/mFAS DH" evidence="10">
    <location>
        <begin position="1286"/>
        <end position="1597"/>
    </location>
</feature>
<dbReference type="Gene3D" id="3.30.70.3290">
    <property type="match status" value="1"/>
</dbReference>
<dbReference type="InterPro" id="IPR030918">
    <property type="entry name" value="PT_fungal_PKS"/>
</dbReference>
<name>A0A9P4I5E6_9PEZI</name>
<protein>
    <submittedName>
        <fullName evidence="11">Conidial pigment polyketide synthase PksP/Alb1</fullName>
    </submittedName>
</protein>
<feature type="region of interest" description="N-terminal hotdog fold" evidence="6">
    <location>
        <begin position="1286"/>
        <end position="1421"/>
    </location>
</feature>
<dbReference type="Pfam" id="PF00109">
    <property type="entry name" value="ketoacyl-synt"/>
    <property type="match status" value="1"/>
</dbReference>
<dbReference type="PANTHER" id="PTHR43775:SF45">
    <property type="entry name" value="CONIDIAL PIGMENT POLYKETIDE SYNTHASE ALB1"/>
    <property type="match status" value="1"/>
</dbReference>
<keyword evidence="2" id="KW-0596">Phosphopantetheine</keyword>
<dbReference type="InterPro" id="IPR014030">
    <property type="entry name" value="Ketoacyl_synth_N"/>
</dbReference>